<dbReference type="Pfam" id="PF01694">
    <property type="entry name" value="Rhomboid"/>
    <property type="match status" value="1"/>
</dbReference>
<dbReference type="InterPro" id="IPR022764">
    <property type="entry name" value="Peptidase_S54_rhomboid_dom"/>
</dbReference>
<comment type="similarity">
    <text evidence="2">Belongs to the peptidase S54 family.</text>
</comment>
<dbReference type="InterPro" id="IPR035952">
    <property type="entry name" value="Rhomboid-like_sf"/>
</dbReference>
<dbReference type="Proteomes" id="UP001623558">
    <property type="component" value="Unassembled WGS sequence"/>
</dbReference>
<feature type="transmembrane region" description="Helical" evidence="7">
    <location>
        <begin position="139"/>
        <end position="159"/>
    </location>
</feature>
<dbReference type="SUPFAM" id="SSF144091">
    <property type="entry name" value="Rhomboid-like"/>
    <property type="match status" value="1"/>
</dbReference>
<comment type="caution">
    <text evidence="9">The sequence shown here is derived from an EMBL/GenBank/DDBJ whole genome shotgun (WGS) entry which is preliminary data.</text>
</comment>
<dbReference type="GO" id="GO:0008233">
    <property type="term" value="F:peptidase activity"/>
    <property type="evidence" value="ECO:0007669"/>
    <property type="project" value="UniProtKB-KW"/>
</dbReference>
<keyword evidence="4 9" id="KW-0378">Hydrolase</keyword>
<sequence length="207" mass="23893">MGDSISFIIIVITVLVSLLCWQKPALMDRMTMNPFKINRRKEYWRFITSGFIHADFTHLFFNLFSFFFFGLQLENIFTILFPESGQILFVIFYLTAIVAADLPTYFKQSKNPHFNSLGASGAVSAVIFAGILFFPTEKIYLFGILGIPGFIYAGLFTWYSIAMDRRGRDYVNHSAHLYGGLYGLVFVTFLYPKVWLTFVEQVKAMLW</sequence>
<evidence type="ECO:0000256" key="6">
    <source>
        <dbReference type="ARBA" id="ARBA00023136"/>
    </source>
</evidence>
<feature type="transmembrane region" description="Helical" evidence="7">
    <location>
        <begin position="6"/>
        <end position="22"/>
    </location>
</feature>
<reference evidence="9 10" key="1">
    <citation type="submission" date="2024-07" db="EMBL/GenBank/DDBJ databases">
        <authorList>
            <person name="Pitt A."/>
            <person name="Hahn M.W."/>
        </authorList>
    </citation>
    <scope>NUCLEOTIDE SEQUENCE [LARGE SCALE GENOMIC DNA]</scope>
    <source>
        <strain evidence="9 10">1-SAACH-A3</strain>
    </source>
</reference>
<evidence type="ECO:0000256" key="7">
    <source>
        <dbReference type="SAM" id="Phobius"/>
    </source>
</evidence>
<keyword evidence="9" id="KW-0645">Protease</keyword>
<organism evidence="9 10">
    <name type="scientific">Aquirufa salirivi</name>
    <dbReference type="NCBI Taxonomy" id="3104729"/>
    <lineage>
        <taxon>Bacteria</taxon>
        <taxon>Pseudomonadati</taxon>
        <taxon>Bacteroidota</taxon>
        <taxon>Cytophagia</taxon>
        <taxon>Cytophagales</taxon>
        <taxon>Flectobacillaceae</taxon>
        <taxon>Aquirufa</taxon>
    </lineage>
</organism>
<evidence type="ECO:0000313" key="9">
    <source>
        <dbReference type="EMBL" id="MFL0162258.1"/>
    </source>
</evidence>
<evidence type="ECO:0000256" key="2">
    <source>
        <dbReference type="ARBA" id="ARBA00009045"/>
    </source>
</evidence>
<evidence type="ECO:0000256" key="4">
    <source>
        <dbReference type="ARBA" id="ARBA00022801"/>
    </source>
</evidence>
<dbReference type="RefSeq" id="WP_406751064.1">
    <property type="nucleotide sequence ID" value="NZ_JBEWZH010000004.1"/>
</dbReference>
<dbReference type="EC" id="3.4.21.-" evidence="9"/>
<feature type="transmembrane region" description="Helical" evidence="7">
    <location>
        <begin position="113"/>
        <end position="133"/>
    </location>
</feature>
<keyword evidence="10" id="KW-1185">Reference proteome</keyword>
<evidence type="ECO:0000256" key="5">
    <source>
        <dbReference type="ARBA" id="ARBA00022989"/>
    </source>
</evidence>
<feature type="transmembrane region" description="Helical" evidence="7">
    <location>
        <begin position="180"/>
        <end position="198"/>
    </location>
</feature>
<keyword evidence="5 7" id="KW-1133">Transmembrane helix</keyword>
<keyword evidence="3 7" id="KW-0812">Transmembrane</keyword>
<keyword evidence="6 7" id="KW-0472">Membrane</keyword>
<gene>
    <name evidence="9" type="ORF">U0R11_07620</name>
</gene>
<comment type="subcellular location">
    <subcellularLocation>
        <location evidence="1">Membrane</location>
        <topology evidence="1">Multi-pass membrane protein</topology>
    </subcellularLocation>
</comment>
<dbReference type="GO" id="GO:0006508">
    <property type="term" value="P:proteolysis"/>
    <property type="evidence" value="ECO:0007669"/>
    <property type="project" value="UniProtKB-KW"/>
</dbReference>
<feature type="domain" description="Peptidase S54 rhomboid" evidence="8">
    <location>
        <begin position="41"/>
        <end position="191"/>
    </location>
</feature>
<proteinExistence type="inferred from homology"/>
<dbReference type="PANTHER" id="PTHR43731:SF14">
    <property type="entry name" value="PRESENILIN-ASSOCIATED RHOMBOID-LIKE PROTEIN, MITOCHONDRIAL"/>
    <property type="match status" value="1"/>
</dbReference>
<evidence type="ECO:0000256" key="3">
    <source>
        <dbReference type="ARBA" id="ARBA00022692"/>
    </source>
</evidence>
<accession>A0ABW8RXV8</accession>
<dbReference type="InterPro" id="IPR050925">
    <property type="entry name" value="Rhomboid_protease_S54"/>
</dbReference>
<dbReference type="PANTHER" id="PTHR43731">
    <property type="entry name" value="RHOMBOID PROTEASE"/>
    <property type="match status" value="1"/>
</dbReference>
<evidence type="ECO:0000256" key="1">
    <source>
        <dbReference type="ARBA" id="ARBA00004141"/>
    </source>
</evidence>
<feature type="transmembrane region" description="Helical" evidence="7">
    <location>
        <begin position="87"/>
        <end position="106"/>
    </location>
</feature>
<evidence type="ECO:0000313" key="10">
    <source>
        <dbReference type="Proteomes" id="UP001623558"/>
    </source>
</evidence>
<protein>
    <submittedName>
        <fullName evidence="9">Rhomboid family intramembrane serine protease</fullName>
        <ecNumber evidence="9">3.4.21.-</ecNumber>
    </submittedName>
</protein>
<dbReference type="EMBL" id="JBEWZH010000004">
    <property type="protein sequence ID" value="MFL0162258.1"/>
    <property type="molecule type" value="Genomic_DNA"/>
</dbReference>
<evidence type="ECO:0000259" key="8">
    <source>
        <dbReference type="Pfam" id="PF01694"/>
    </source>
</evidence>
<feature type="transmembrane region" description="Helical" evidence="7">
    <location>
        <begin position="43"/>
        <end position="67"/>
    </location>
</feature>
<name>A0ABW8RXV8_9BACT</name>
<dbReference type="Gene3D" id="1.20.1540.10">
    <property type="entry name" value="Rhomboid-like"/>
    <property type="match status" value="1"/>
</dbReference>